<accession>A0ABZ1U4N3</accession>
<feature type="compositionally biased region" description="Low complexity" evidence="2">
    <location>
        <begin position="286"/>
        <end position="298"/>
    </location>
</feature>
<proteinExistence type="predicted"/>
<gene>
    <name evidence="4" type="ORF">OHA16_26200</name>
</gene>
<keyword evidence="1" id="KW-0547">Nucleotide-binding</keyword>
<evidence type="ECO:0000259" key="3">
    <source>
        <dbReference type="PROSITE" id="PS50975"/>
    </source>
</evidence>
<dbReference type="EMBL" id="CP108110">
    <property type="protein sequence ID" value="WUQ86141.1"/>
    <property type="molecule type" value="Genomic_DNA"/>
</dbReference>
<reference evidence="4" key="1">
    <citation type="submission" date="2022-10" db="EMBL/GenBank/DDBJ databases">
        <title>The complete genomes of actinobacterial strains from the NBC collection.</title>
        <authorList>
            <person name="Joergensen T.S."/>
            <person name="Alvarez Arevalo M."/>
            <person name="Sterndorff E.B."/>
            <person name="Faurdal D."/>
            <person name="Vuksanovic O."/>
            <person name="Mourched A.-S."/>
            <person name="Charusanti P."/>
            <person name="Shaw S."/>
            <person name="Blin K."/>
            <person name="Weber T."/>
        </authorList>
    </citation>
    <scope>NUCLEOTIDE SEQUENCE</scope>
    <source>
        <strain evidence="4">NBC_00222</strain>
    </source>
</reference>
<evidence type="ECO:0000256" key="1">
    <source>
        <dbReference type="PROSITE-ProRule" id="PRU00409"/>
    </source>
</evidence>
<dbReference type="InterPro" id="IPR013651">
    <property type="entry name" value="ATP-grasp_RimK-type"/>
</dbReference>
<keyword evidence="1" id="KW-0067">ATP-binding</keyword>
<dbReference type="RefSeq" id="WP_328956788.1">
    <property type="nucleotide sequence ID" value="NZ_CP108110.1"/>
</dbReference>
<dbReference type="PROSITE" id="PS50975">
    <property type="entry name" value="ATP_GRASP"/>
    <property type="match status" value="1"/>
</dbReference>
<keyword evidence="5" id="KW-1185">Reference proteome</keyword>
<dbReference type="Pfam" id="PF08443">
    <property type="entry name" value="RimK"/>
    <property type="match status" value="1"/>
</dbReference>
<evidence type="ECO:0000313" key="4">
    <source>
        <dbReference type="EMBL" id="WUQ86141.1"/>
    </source>
</evidence>
<evidence type="ECO:0000256" key="2">
    <source>
        <dbReference type="SAM" id="MobiDB-lite"/>
    </source>
</evidence>
<dbReference type="InterPro" id="IPR011761">
    <property type="entry name" value="ATP-grasp"/>
</dbReference>
<dbReference type="GO" id="GO:0016874">
    <property type="term" value="F:ligase activity"/>
    <property type="evidence" value="ECO:0007669"/>
    <property type="project" value="UniProtKB-KW"/>
</dbReference>
<feature type="domain" description="ATP-grasp" evidence="3">
    <location>
        <begin position="89"/>
        <end position="277"/>
    </location>
</feature>
<organism evidence="4 5">
    <name type="scientific">Kitasatospora purpeofusca</name>
    <dbReference type="NCBI Taxonomy" id="67352"/>
    <lineage>
        <taxon>Bacteria</taxon>
        <taxon>Bacillati</taxon>
        <taxon>Actinomycetota</taxon>
        <taxon>Actinomycetes</taxon>
        <taxon>Kitasatosporales</taxon>
        <taxon>Streptomycetaceae</taxon>
        <taxon>Kitasatospora</taxon>
    </lineage>
</organism>
<sequence>MRIGLITSAPDHPVLAATTALLTARGHHVEVLDPTAGPDGPFDPPADVYLLKAHSPAGLALARGLEERGVPVVNPVAATELCQDRLAMAELARRAGLPFAPTRAAADLAELLGAVEAGELLLPIVVKSRHSRRHDLVARVDDTARLRALAEEWPDEPVVAQPYLPSTGWDQKLWVVAGQLFCARRRSELAGPEHAELPDGAAGFGPAELSADRAAVALRAGEVFGLDVYGVDLLDGPGEPVVVDVNAFPGIRGQAGAPEALAALALRVGGAGSGVPRPRADGTGTGAATPAATPAAGDAGPGTAAG</sequence>
<keyword evidence="4" id="KW-0436">Ligase</keyword>
<dbReference type="Gene3D" id="3.40.50.20">
    <property type="match status" value="1"/>
</dbReference>
<evidence type="ECO:0000313" key="5">
    <source>
        <dbReference type="Proteomes" id="UP001432222"/>
    </source>
</evidence>
<dbReference type="Proteomes" id="UP001432222">
    <property type="component" value="Chromosome"/>
</dbReference>
<protein>
    <submittedName>
        <fullName evidence="4">Alpha-L-glutamate ligase</fullName>
    </submittedName>
</protein>
<dbReference type="PANTHER" id="PTHR21621:SF0">
    <property type="entry name" value="BETA-CITRYLGLUTAMATE SYNTHASE B-RELATED"/>
    <property type="match status" value="1"/>
</dbReference>
<name>A0ABZ1U4N3_9ACTN</name>
<dbReference type="Gene3D" id="3.30.470.20">
    <property type="entry name" value="ATP-grasp fold, B domain"/>
    <property type="match status" value="1"/>
</dbReference>
<dbReference type="SUPFAM" id="SSF56059">
    <property type="entry name" value="Glutathione synthetase ATP-binding domain-like"/>
    <property type="match status" value="1"/>
</dbReference>
<dbReference type="PANTHER" id="PTHR21621">
    <property type="entry name" value="RIBOSOMAL PROTEIN S6 MODIFICATION PROTEIN"/>
    <property type="match status" value="1"/>
</dbReference>
<feature type="region of interest" description="Disordered" evidence="2">
    <location>
        <begin position="273"/>
        <end position="306"/>
    </location>
</feature>